<evidence type="ECO:0000313" key="2">
    <source>
        <dbReference type="Proteomes" id="UP000191056"/>
    </source>
</evidence>
<dbReference type="InterPro" id="IPR010633">
    <property type="entry name" value="Phage_lambda_GpZ"/>
</dbReference>
<dbReference type="RefSeq" id="WP_079439076.1">
    <property type="nucleotide sequence ID" value="NZ_MZGT01000016.1"/>
</dbReference>
<keyword evidence="2" id="KW-1185">Reference proteome</keyword>
<proteinExistence type="predicted"/>
<comment type="caution">
    <text evidence="1">The sequence shown here is derived from an EMBL/GenBank/DDBJ whole genome shotgun (WGS) entry which is preliminary data.</text>
</comment>
<dbReference type="STRING" id="225345.CLCHR_15040"/>
<sequence>MITIDSIKFEEVERELGEYKAKAPIALSRALNRAAAKAKTNASRKAREQYNIKAKDINSTINITKANKSSLRAVLRSTGERIPLIKFKVNPSNPRPKKPPKVLRVEVKRGGLKELIGGFVADINGNKVFKRTSKARLPIQQLFGPAVPQMLGTSSIKEFIENEASKVFDQRLDHEIKRIMGGNS</sequence>
<dbReference type="Proteomes" id="UP000191056">
    <property type="component" value="Unassembled WGS sequence"/>
</dbReference>
<evidence type="ECO:0008006" key="3">
    <source>
        <dbReference type="Google" id="ProtNLM"/>
    </source>
</evidence>
<gene>
    <name evidence="1" type="ORF">CLCHR_15040</name>
</gene>
<dbReference type="Pfam" id="PF06763">
    <property type="entry name" value="Minor_tail_Z"/>
    <property type="match status" value="1"/>
</dbReference>
<dbReference type="AlphaFoldDB" id="A0A1V4IUU8"/>
<organism evidence="1 2">
    <name type="scientific">Clostridium chromiireducens</name>
    <dbReference type="NCBI Taxonomy" id="225345"/>
    <lineage>
        <taxon>Bacteria</taxon>
        <taxon>Bacillati</taxon>
        <taxon>Bacillota</taxon>
        <taxon>Clostridia</taxon>
        <taxon>Eubacteriales</taxon>
        <taxon>Clostridiaceae</taxon>
        <taxon>Clostridium</taxon>
    </lineage>
</organism>
<dbReference type="OrthoDB" id="5518677at2"/>
<protein>
    <recommendedName>
        <fullName evidence="3">Prophage minor tail protein Z</fullName>
    </recommendedName>
</protein>
<name>A0A1V4IUU8_9CLOT</name>
<accession>A0A1V4IUU8</accession>
<dbReference type="EMBL" id="MZGT01000016">
    <property type="protein sequence ID" value="OPJ63689.1"/>
    <property type="molecule type" value="Genomic_DNA"/>
</dbReference>
<reference evidence="1 2" key="1">
    <citation type="submission" date="2017-03" db="EMBL/GenBank/DDBJ databases">
        <title>Genome sequence of Clostridium chromiireducens DSM 23318.</title>
        <authorList>
            <person name="Poehlein A."/>
            <person name="Daniel R."/>
        </authorList>
    </citation>
    <scope>NUCLEOTIDE SEQUENCE [LARGE SCALE GENOMIC DNA]</scope>
    <source>
        <strain evidence="1 2">DSM 23318</strain>
    </source>
</reference>
<evidence type="ECO:0000313" key="1">
    <source>
        <dbReference type="EMBL" id="OPJ63689.1"/>
    </source>
</evidence>